<organism evidence="5 6">
    <name type="scientific">Silvanigrella paludirubra</name>
    <dbReference type="NCBI Taxonomy" id="2499159"/>
    <lineage>
        <taxon>Bacteria</taxon>
        <taxon>Pseudomonadati</taxon>
        <taxon>Bdellovibrionota</taxon>
        <taxon>Oligoflexia</taxon>
        <taxon>Silvanigrellales</taxon>
        <taxon>Silvanigrellaceae</taxon>
        <taxon>Silvanigrella</taxon>
    </lineage>
</organism>
<evidence type="ECO:0000259" key="4">
    <source>
        <dbReference type="Pfam" id="PF00496"/>
    </source>
</evidence>
<gene>
    <name evidence="5" type="ORF">GCL60_14195</name>
</gene>
<dbReference type="InterPro" id="IPR039424">
    <property type="entry name" value="SBP_5"/>
</dbReference>
<accession>A0A6N6VT66</accession>
<dbReference type="InterPro" id="IPR000914">
    <property type="entry name" value="SBP_5_dom"/>
</dbReference>
<dbReference type="PANTHER" id="PTHR30290:SF9">
    <property type="entry name" value="OLIGOPEPTIDE-BINDING PROTEIN APPA"/>
    <property type="match status" value="1"/>
</dbReference>
<dbReference type="Gene3D" id="3.10.105.10">
    <property type="entry name" value="Dipeptide-binding Protein, Domain 3"/>
    <property type="match status" value="1"/>
</dbReference>
<dbReference type="Gene3D" id="3.40.190.10">
    <property type="entry name" value="Periplasmic binding protein-like II"/>
    <property type="match status" value="1"/>
</dbReference>
<keyword evidence="3" id="KW-0732">Signal</keyword>
<evidence type="ECO:0000256" key="1">
    <source>
        <dbReference type="ARBA" id="ARBA00005695"/>
    </source>
</evidence>
<dbReference type="RefSeq" id="WP_153421402.1">
    <property type="nucleotide sequence ID" value="NZ_WFLM01000005.1"/>
</dbReference>
<name>A0A6N6VT66_9BACT</name>
<dbReference type="SUPFAM" id="SSF53850">
    <property type="entry name" value="Periplasmic binding protein-like II"/>
    <property type="match status" value="1"/>
</dbReference>
<evidence type="ECO:0000256" key="3">
    <source>
        <dbReference type="ARBA" id="ARBA00022729"/>
    </source>
</evidence>
<comment type="caution">
    <text evidence="5">The sequence shown here is derived from an EMBL/GenBank/DDBJ whole genome shotgun (WGS) entry which is preliminary data.</text>
</comment>
<reference evidence="5 6" key="1">
    <citation type="submission" date="2019-10" db="EMBL/GenBank/DDBJ databases">
        <title>New species of Slilvanegrellaceae.</title>
        <authorList>
            <person name="Pitt A."/>
            <person name="Hahn M.W."/>
        </authorList>
    </citation>
    <scope>NUCLEOTIDE SEQUENCE [LARGE SCALE GENOMIC DNA]</scope>
    <source>
        <strain evidence="5 6">SP-Ram-0.45-NSY-1</strain>
    </source>
</reference>
<dbReference type="Pfam" id="PF00496">
    <property type="entry name" value="SBP_bac_5"/>
    <property type="match status" value="2"/>
</dbReference>
<dbReference type="PANTHER" id="PTHR30290">
    <property type="entry name" value="PERIPLASMIC BINDING COMPONENT OF ABC TRANSPORTER"/>
    <property type="match status" value="1"/>
</dbReference>
<feature type="domain" description="Solute-binding protein family 5" evidence="4">
    <location>
        <begin position="288"/>
        <end position="460"/>
    </location>
</feature>
<sequence>MKLNHVLKKTRAKYGSTFAFLILNFINTNSAQAESSYVSPPEKETLIINISDSPKIPWDTIKAGVHTAETFSAAVHGSITPMFELGSKNISNERVLLDKYSCEQFICNATLKKGIIFQNNREVNAYDLEFSLIRQLLSKDGSNFAKSILDDIVGIDNIDKENIKYITYNKLSYPINVLEGIKVIDNYNIQFKLKRENKVFFKRISDGRLPIVPIEELENDFLKWKKYPVGFGPYKVTGADFKNFEFYLQKVSEEDNIPKYVKLIYGSEKGGDIKILLSEPKRVPNEDDKVIIFANVHNNAGFLYNYQTKLARNKNFRKAISLALDRNKIAEASAFKELQAEDQMLPNSSWQQEYRSEIKIQTQNVKEAKRLLNLVPHHLWKNKVFQVPTYWGYSDNVNTLPYVIEIKKQLKEIGIETNFLDTDNAYDKFTEGDTNVLYFTGFGFSYKDPNRNFGHFRKGSYFTYESPNDPKFEELYQLSTKYVKETTKYTKLLSQYFTENNVMTIIFNQRMSLSFNSKKIISLGNQYNGIRLAIWEIKLKED</sequence>
<evidence type="ECO:0000313" key="5">
    <source>
        <dbReference type="EMBL" id="KAB8036985.1"/>
    </source>
</evidence>
<proteinExistence type="inferred from homology"/>
<evidence type="ECO:0000313" key="6">
    <source>
        <dbReference type="Proteomes" id="UP000437748"/>
    </source>
</evidence>
<feature type="domain" description="Solute-binding protein family 5" evidence="4">
    <location>
        <begin position="110"/>
        <end position="238"/>
    </location>
</feature>
<dbReference type="GO" id="GO:1904680">
    <property type="term" value="F:peptide transmembrane transporter activity"/>
    <property type="evidence" value="ECO:0007669"/>
    <property type="project" value="TreeGrafter"/>
</dbReference>
<dbReference type="OrthoDB" id="9801912at2"/>
<keyword evidence="6" id="KW-1185">Reference proteome</keyword>
<dbReference type="Proteomes" id="UP000437748">
    <property type="component" value="Unassembled WGS sequence"/>
</dbReference>
<evidence type="ECO:0000256" key="2">
    <source>
        <dbReference type="ARBA" id="ARBA00022448"/>
    </source>
</evidence>
<protein>
    <recommendedName>
        <fullName evidence="4">Solute-binding protein family 5 domain-containing protein</fullName>
    </recommendedName>
</protein>
<dbReference type="EMBL" id="WFLM01000005">
    <property type="protein sequence ID" value="KAB8036985.1"/>
    <property type="molecule type" value="Genomic_DNA"/>
</dbReference>
<dbReference type="GO" id="GO:0015833">
    <property type="term" value="P:peptide transport"/>
    <property type="evidence" value="ECO:0007669"/>
    <property type="project" value="TreeGrafter"/>
</dbReference>
<keyword evidence="2" id="KW-0813">Transport</keyword>
<comment type="similarity">
    <text evidence="1">Belongs to the bacterial solute-binding protein 5 family.</text>
</comment>
<dbReference type="AlphaFoldDB" id="A0A6N6VT66"/>